<dbReference type="EMBL" id="LAJG01000005">
    <property type="protein sequence ID" value="KKB80828.1"/>
    <property type="molecule type" value="Genomic_DNA"/>
</dbReference>
<protein>
    <submittedName>
        <fullName evidence="2">Uncharacterized protein</fullName>
    </submittedName>
</protein>
<evidence type="ECO:0000313" key="2">
    <source>
        <dbReference type="EMBL" id="KKB80828.1"/>
    </source>
</evidence>
<dbReference type="PATRIC" id="fig|361041.3.peg.3601"/>
<gene>
    <name evidence="2" type="ORF">VW35_01055</name>
</gene>
<name>A0A0F5LEP2_9HYPH</name>
<accession>A0A0F5LEP2</accession>
<dbReference type="Proteomes" id="UP000033514">
    <property type="component" value="Unassembled WGS sequence"/>
</dbReference>
<sequence>MVEPLNTKAWVMVPVEPTQAMVTAATQIDFDNEDEAGMAINLWQAMVSTSPALPAVDGGEIVERLLEPCRDYTGEMIVRHSTPRYEVHCEVLYDAATLISTQQQEIERLRGLQPEFPPYPPEGDGLPRFGLRWNGPSQPLTVPMEDGYWTPYHLASLYRSHVNAAERELSEVSRAIGSVRWMDPPDGGDVSLGEQVSRMRADLEAAESRVQSLEEEVKRLRESLTKISSPSQSDGLLWWQIETRAALKENGQ</sequence>
<dbReference type="OrthoDB" id="8457137at2"/>
<keyword evidence="1" id="KW-0175">Coiled coil</keyword>
<evidence type="ECO:0000256" key="1">
    <source>
        <dbReference type="SAM" id="Coils"/>
    </source>
</evidence>
<reference evidence="2 3" key="1">
    <citation type="submission" date="2015-03" db="EMBL/GenBank/DDBJ databases">
        <authorList>
            <person name="Hassan Y.I."/>
            <person name="Lepp D."/>
            <person name="Zhou T."/>
        </authorList>
    </citation>
    <scope>NUCLEOTIDE SEQUENCE [LARGE SCALE GENOMIC DNA]</scope>
    <source>
        <strain evidence="2 3">GH2-10</strain>
    </source>
</reference>
<comment type="caution">
    <text evidence="2">The sequence shown here is derived from an EMBL/GenBank/DDBJ whole genome shotgun (WGS) entry which is preliminary data.</text>
</comment>
<organism evidence="2 3">
    <name type="scientific">Devosia soli</name>
    <dbReference type="NCBI Taxonomy" id="361041"/>
    <lineage>
        <taxon>Bacteria</taxon>
        <taxon>Pseudomonadati</taxon>
        <taxon>Pseudomonadota</taxon>
        <taxon>Alphaproteobacteria</taxon>
        <taxon>Hyphomicrobiales</taxon>
        <taxon>Devosiaceae</taxon>
        <taxon>Devosia</taxon>
    </lineage>
</organism>
<dbReference type="STRING" id="361041.VW35_01055"/>
<proteinExistence type="predicted"/>
<evidence type="ECO:0000313" key="3">
    <source>
        <dbReference type="Proteomes" id="UP000033514"/>
    </source>
</evidence>
<keyword evidence="3" id="KW-1185">Reference proteome</keyword>
<dbReference type="RefSeq" id="WP_046141181.1">
    <property type="nucleotide sequence ID" value="NZ_LAJG01000005.1"/>
</dbReference>
<feature type="coiled-coil region" evidence="1">
    <location>
        <begin position="196"/>
        <end position="223"/>
    </location>
</feature>
<dbReference type="AlphaFoldDB" id="A0A0F5LEP2"/>